<name>A0AAW2N0K5_SESRA</name>
<sequence length="74" mass="7974">MLRRFKGRICAAAAADEVARVRRTADLGGAYSGGGGGWFGVRSAMELKEFSGGFCRVGNFNSNSGNQKPWIRFV</sequence>
<proteinExistence type="predicted"/>
<organism evidence="1">
    <name type="scientific">Sesamum radiatum</name>
    <name type="common">Black benniseed</name>
    <dbReference type="NCBI Taxonomy" id="300843"/>
    <lineage>
        <taxon>Eukaryota</taxon>
        <taxon>Viridiplantae</taxon>
        <taxon>Streptophyta</taxon>
        <taxon>Embryophyta</taxon>
        <taxon>Tracheophyta</taxon>
        <taxon>Spermatophyta</taxon>
        <taxon>Magnoliopsida</taxon>
        <taxon>eudicotyledons</taxon>
        <taxon>Gunneridae</taxon>
        <taxon>Pentapetalae</taxon>
        <taxon>asterids</taxon>
        <taxon>lamiids</taxon>
        <taxon>Lamiales</taxon>
        <taxon>Pedaliaceae</taxon>
        <taxon>Sesamum</taxon>
    </lineage>
</organism>
<reference evidence="1" key="2">
    <citation type="journal article" date="2024" name="Plant">
        <title>Genomic evolution and insights into agronomic trait innovations of Sesamum species.</title>
        <authorList>
            <person name="Miao H."/>
            <person name="Wang L."/>
            <person name="Qu L."/>
            <person name="Liu H."/>
            <person name="Sun Y."/>
            <person name="Le M."/>
            <person name="Wang Q."/>
            <person name="Wei S."/>
            <person name="Zheng Y."/>
            <person name="Lin W."/>
            <person name="Duan Y."/>
            <person name="Cao H."/>
            <person name="Xiong S."/>
            <person name="Wang X."/>
            <person name="Wei L."/>
            <person name="Li C."/>
            <person name="Ma Q."/>
            <person name="Ju M."/>
            <person name="Zhao R."/>
            <person name="Li G."/>
            <person name="Mu C."/>
            <person name="Tian Q."/>
            <person name="Mei H."/>
            <person name="Zhang T."/>
            <person name="Gao T."/>
            <person name="Zhang H."/>
        </authorList>
    </citation>
    <scope>NUCLEOTIDE SEQUENCE</scope>
    <source>
        <strain evidence="1">G02</strain>
    </source>
</reference>
<reference evidence="1" key="1">
    <citation type="submission" date="2020-06" db="EMBL/GenBank/DDBJ databases">
        <authorList>
            <person name="Li T."/>
            <person name="Hu X."/>
            <person name="Zhang T."/>
            <person name="Song X."/>
            <person name="Zhang H."/>
            <person name="Dai N."/>
            <person name="Sheng W."/>
            <person name="Hou X."/>
            <person name="Wei L."/>
        </authorList>
    </citation>
    <scope>NUCLEOTIDE SEQUENCE</scope>
    <source>
        <strain evidence="1">G02</strain>
        <tissue evidence="1">Leaf</tissue>
    </source>
</reference>
<evidence type="ECO:0000313" key="1">
    <source>
        <dbReference type="EMBL" id="KAL0336327.1"/>
    </source>
</evidence>
<accession>A0AAW2N0K5</accession>
<gene>
    <name evidence="1" type="ORF">Sradi_4844600</name>
</gene>
<dbReference type="EMBL" id="JACGWJ010000021">
    <property type="protein sequence ID" value="KAL0336327.1"/>
    <property type="molecule type" value="Genomic_DNA"/>
</dbReference>
<comment type="caution">
    <text evidence="1">The sequence shown here is derived from an EMBL/GenBank/DDBJ whole genome shotgun (WGS) entry which is preliminary data.</text>
</comment>
<dbReference type="AlphaFoldDB" id="A0AAW2N0K5"/>
<protein>
    <submittedName>
        <fullName evidence="1">Uncharacterized protein</fullName>
    </submittedName>
</protein>